<dbReference type="Pfam" id="PF01987">
    <property type="entry name" value="AIM24"/>
    <property type="match status" value="1"/>
</dbReference>
<comment type="caution">
    <text evidence="1">The sequence shown here is derived from an EMBL/GenBank/DDBJ whole genome shotgun (WGS) entry which is preliminary data.</text>
</comment>
<dbReference type="AlphaFoldDB" id="A0A853EPS0"/>
<accession>A0A853EPS0</accession>
<dbReference type="Proteomes" id="UP000561011">
    <property type="component" value="Unassembled WGS sequence"/>
</dbReference>
<dbReference type="Gene3D" id="3.60.160.10">
    <property type="entry name" value="Mitochondrial biogenesis AIM24"/>
    <property type="match status" value="1"/>
</dbReference>
<dbReference type="InterPro" id="IPR016031">
    <property type="entry name" value="Trp_RNA-bd_attenuator-like_dom"/>
</dbReference>
<name>A0A853EPS0_9MICO</name>
<dbReference type="InterPro" id="IPR036983">
    <property type="entry name" value="AIM24_sf"/>
</dbReference>
<organism evidence="1 2">
    <name type="scientific">Sanguibacter inulinus</name>
    <dbReference type="NCBI Taxonomy" id="60922"/>
    <lineage>
        <taxon>Bacteria</taxon>
        <taxon>Bacillati</taxon>
        <taxon>Actinomycetota</taxon>
        <taxon>Actinomycetes</taxon>
        <taxon>Micrococcales</taxon>
        <taxon>Sanguibacteraceae</taxon>
        <taxon>Sanguibacter</taxon>
    </lineage>
</organism>
<protein>
    <submittedName>
        <fullName evidence="1">AIM24 family protein</fullName>
    </submittedName>
</protein>
<dbReference type="SUPFAM" id="SSF51219">
    <property type="entry name" value="TRAP-like"/>
    <property type="match status" value="1"/>
</dbReference>
<dbReference type="InterPro" id="IPR002838">
    <property type="entry name" value="AIM24"/>
</dbReference>
<evidence type="ECO:0000313" key="1">
    <source>
        <dbReference type="EMBL" id="NYS92287.1"/>
    </source>
</evidence>
<keyword evidence="2" id="KW-1185">Reference proteome</keyword>
<sequence>MRSELFNQAHNEVHTGERYTLQSPKMLRVSLGPDVIAAKGVMVAYTGQVQFKHEGAGSVAKVMKRVLTAEDQPLMRMSGQGEVYLARRAANVFTMLLEGEGISVGGHSLLAFDANLQWDVHRTSGAGMVGAGLFNTVIGGHGTVALTSDGPPLILDCSQRPVFVDTDAAVCWSASIAPTIVSSMSAMSFIGRGSGEAIQYSFHGPGFVVVQPSETV</sequence>
<gene>
    <name evidence="1" type="ORF">HZZ10_01890</name>
</gene>
<reference evidence="1 2" key="1">
    <citation type="submission" date="2020-07" db="EMBL/GenBank/DDBJ databases">
        <title>MOT database genomes.</title>
        <authorList>
            <person name="Joseph S."/>
            <person name="Aduse-Opoku J."/>
            <person name="Hashim A."/>
            <person name="Wade W."/>
            <person name="Curtis M."/>
        </authorList>
    </citation>
    <scope>NUCLEOTIDE SEQUENCE [LARGE SCALE GENOMIC DNA]</scope>
    <source>
        <strain evidence="1 2">DSM 100099</strain>
    </source>
</reference>
<dbReference type="EMBL" id="JACBYE010000003">
    <property type="protein sequence ID" value="NYS92287.1"/>
    <property type="molecule type" value="Genomic_DNA"/>
</dbReference>
<dbReference type="RefSeq" id="WP_056128922.1">
    <property type="nucleotide sequence ID" value="NZ_JACBYE010000003.1"/>
</dbReference>
<proteinExistence type="predicted"/>
<dbReference type="PANTHER" id="PTHR38074:SF1">
    <property type="entry name" value="ALTERED INHERITANCE OF MITOCHONDRIA PROTEIN 24, MITOCHONDRIAL"/>
    <property type="match status" value="1"/>
</dbReference>
<evidence type="ECO:0000313" key="2">
    <source>
        <dbReference type="Proteomes" id="UP000561011"/>
    </source>
</evidence>
<dbReference type="PANTHER" id="PTHR38074">
    <property type="entry name" value="ALTERED INHERITANCE OF MITOCHONDRIA PROTEIN 24, MITOCHONDRIAL"/>
    <property type="match status" value="1"/>
</dbReference>